<keyword evidence="10 17" id="KW-1133">Transmembrane helix</keyword>
<evidence type="ECO:0000256" key="11">
    <source>
        <dbReference type="ARBA" id="ARBA00022990"/>
    </source>
</evidence>
<evidence type="ECO:0000256" key="15">
    <source>
        <dbReference type="ARBA" id="ARBA00039397"/>
    </source>
</evidence>
<feature type="transmembrane region" description="Helical" evidence="17">
    <location>
        <begin position="126"/>
        <end position="146"/>
    </location>
</feature>
<evidence type="ECO:0000256" key="17">
    <source>
        <dbReference type="SAM" id="Phobius"/>
    </source>
</evidence>
<evidence type="ECO:0000313" key="19">
    <source>
        <dbReference type="Proteomes" id="UP001153620"/>
    </source>
</evidence>
<name>A0A9N9WQC8_9DIPT</name>
<evidence type="ECO:0000313" key="18">
    <source>
        <dbReference type="EMBL" id="CAG9802167.1"/>
    </source>
</evidence>
<evidence type="ECO:0000256" key="5">
    <source>
        <dbReference type="ARBA" id="ARBA00012452"/>
    </source>
</evidence>
<accession>A0A9N9WQC8</accession>
<dbReference type="InterPro" id="IPR040162">
    <property type="entry name" value="MGST1-like"/>
</dbReference>
<evidence type="ECO:0000256" key="6">
    <source>
        <dbReference type="ARBA" id="ARBA00022679"/>
    </source>
</evidence>
<evidence type="ECO:0000256" key="13">
    <source>
        <dbReference type="ARBA" id="ARBA00023136"/>
    </source>
</evidence>
<keyword evidence="9" id="KW-0256">Endoplasmic reticulum</keyword>
<evidence type="ECO:0000256" key="12">
    <source>
        <dbReference type="ARBA" id="ARBA00023128"/>
    </source>
</evidence>
<dbReference type="InterPro" id="IPR023352">
    <property type="entry name" value="MAPEG-like_dom_sf"/>
</dbReference>
<dbReference type="GO" id="GO:0005741">
    <property type="term" value="C:mitochondrial outer membrane"/>
    <property type="evidence" value="ECO:0007669"/>
    <property type="project" value="UniProtKB-SubCell"/>
</dbReference>
<organism evidence="18 19">
    <name type="scientific">Chironomus riparius</name>
    <dbReference type="NCBI Taxonomy" id="315576"/>
    <lineage>
        <taxon>Eukaryota</taxon>
        <taxon>Metazoa</taxon>
        <taxon>Ecdysozoa</taxon>
        <taxon>Arthropoda</taxon>
        <taxon>Hexapoda</taxon>
        <taxon>Insecta</taxon>
        <taxon>Pterygota</taxon>
        <taxon>Neoptera</taxon>
        <taxon>Endopterygota</taxon>
        <taxon>Diptera</taxon>
        <taxon>Nematocera</taxon>
        <taxon>Chironomoidea</taxon>
        <taxon>Chironomidae</taxon>
        <taxon>Chironominae</taxon>
        <taxon>Chironomus</taxon>
    </lineage>
</organism>
<evidence type="ECO:0000256" key="3">
    <source>
        <dbReference type="ARBA" id="ARBA00004477"/>
    </source>
</evidence>
<keyword evidence="19" id="KW-1185">Reference proteome</keyword>
<keyword evidence="12" id="KW-0496">Mitochondrion</keyword>
<dbReference type="GO" id="GO:0004364">
    <property type="term" value="F:glutathione transferase activity"/>
    <property type="evidence" value="ECO:0007669"/>
    <property type="project" value="UniProtKB-EC"/>
</dbReference>
<dbReference type="PANTHER" id="PTHR10689">
    <property type="entry name" value="MICROSOMAL GLUTATHIONE S-TRANSFERASE 1"/>
    <property type="match status" value="1"/>
</dbReference>
<keyword evidence="6" id="KW-0808">Transferase</keyword>
<feature type="transmembrane region" description="Helical" evidence="17">
    <location>
        <begin position="17"/>
        <end position="36"/>
    </location>
</feature>
<keyword evidence="13 17" id="KW-0472">Membrane</keyword>
<feature type="transmembrane region" description="Helical" evidence="17">
    <location>
        <begin position="79"/>
        <end position="106"/>
    </location>
</feature>
<dbReference type="EC" id="2.5.1.18" evidence="5"/>
<evidence type="ECO:0000256" key="10">
    <source>
        <dbReference type="ARBA" id="ARBA00022989"/>
    </source>
</evidence>
<evidence type="ECO:0000256" key="4">
    <source>
        <dbReference type="ARBA" id="ARBA00010459"/>
    </source>
</evidence>
<dbReference type="FunFam" id="1.20.120.550:FF:000002">
    <property type="entry name" value="Microsomal glutathione S-transferase 1"/>
    <property type="match status" value="1"/>
</dbReference>
<evidence type="ECO:0000256" key="16">
    <source>
        <dbReference type="ARBA" id="ARBA00049385"/>
    </source>
</evidence>
<gene>
    <name evidence="18" type="ORF">CHIRRI_LOCUS5082</name>
</gene>
<keyword evidence="7 17" id="KW-0812">Transmembrane</keyword>
<comment type="similarity">
    <text evidence="4">Belongs to the MAPEG family.</text>
</comment>
<comment type="catalytic activity">
    <reaction evidence="16">
        <text>RX + glutathione = an S-substituted glutathione + a halide anion + H(+)</text>
        <dbReference type="Rhea" id="RHEA:16437"/>
        <dbReference type="ChEBI" id="CHEBI:15378"/>
        <dbReference type="ChEBI" id="CHEBI:16042"/>
        <dbReference type="ChEBI" id="CHEBI:17792"/>
        <dbReference type="ChEBI" id="CHEBI:57925"/>
        <dbReference type="ChEBI" id="CHEBI:90779"/>
        <dbReference type="EC" id="2.5.1.18"/>
    </reaction>
    <physiologicalReaction direction="left-to-right" evidence="16">
        <dbReference type="Rhea" id="RHEA:16438"/>
    </physiologicalReaction>
</comment>
<dbReference type="Pfam" id="PF01124">
    <property type="entry name" value="MAPEG"/>
    <property type="match status" value="1"/>
</dbReference>
<reference evidence="18" key="1">
    <citation type="submission" date="2022-01" db="EMBL/GenBank/DDBJ databases">
        <authorList>
            <person name="King R."/>
        </authorList>
    </citation>
    <scope>NUCLEOTIDE SEQUENCE</scope>
</reference>
<reference evidence="18" key="2">
    <citation type="submission" date="2022-10" db="EMBL/GenBank/DDBJ databases">
        <authorList>
            <consortium name="ENA_rothamsted_submissions"/>
            <consortium name="culmorum"/>
            <person name="King R."/>
        </authorList>
    </citation>
    <scope>NUCLEOTIDE SEQUENCE</scope>
</reference>
<comment type="subcellular location">
    <subcellularLocation>
        <location evidence="3">Endoplasmic reticulum membrane</location>
        <topology evidence="3">Multi-pass membrane protein</topology>
    </subcellularLocation>
    <subcellularLocation>
        <location evidence="2">Mitochondrion outer membrane</location>
    </subcellularLocation>
</comment>
<dbReference type="OrthoDB" id="193139at2759"/>
<keyword evidence="11" id="KW-0007">Acetylation</keyword>
<comment type="function">
    <text evidence="1">Conjugation of reduced glutathione to a wide number of exogenous and endogenous hydrophobic electrophiles.</text>
</comment>
<evidence type="ECO:0000256" key="1">
    <source>
        <dbReference type="ARBA" id="ARBA00003701"/>
    </source>
</evidence>
<evidence type="ECO:0000256" key="2">
    <source>
        <dbReference type="ARBA" id="ARBA00004294"/>
    </source>
</evidence>
<evidence type="ECO:0000256" key="9">
    <source>
        <dbReference type="ARBA" id="ARBA00022824"/>
    </source>
</evidence>
<dbReference type="InterPro" id="IPR001129">
    <property type="entry name" value="Membr-assoc_MAPEG"/>
</dbReference>
<protein>
    <recommendedName>
        <fullName evidence="15">Microsomal glutathione S-transferase 1</fullName>
        <ecNumber evidence="5">2.5.1.18</ecNumber>
    </recommendedName>
</protein>
<proteinExistence type="inferred from homology"/>
<dbReference type="EMBL" id="OU895878">
    <property type="protein sequence ID" value="CAG9802167.1"/>
    <property type="molecule type" value="Genomic_DNA"/>
</dbReference>
<dbReference type="AlphaFoldDB" id="A0A9N9WQC8"/>
<dbReference type="SUPFAM" id="SSF161084">
    <property type="entry name" value="MAPEG domain-like"/>
    <property type="match status" value="1"/>
</dbReference>
<sequence>MSILETISLDNDVFRAYAFWTAITIFKMLFMSVLTGRTRLKNKIFINHEDTVGRNVEIVVNDEDVERIRRAHRNDLENCFPFMIIGFLFVLTNPSSFIGVNCMRIGAISRIIHTVAFLNALQPWRFIGFLGCILVTVYMGIQVLMFF</sequence>
<comment type="subunit">
    <text evidence="14">Homotrimer; The trimer binds only one molecule of glutathione.</text>
</comment>
<dbReference type="Proteomes" id="UP001153620">
    <property type="component" value="Chromosome 2"/>
</dbReference>
<evidence type="ECO:0000256" key="7">
    <source>
        <dbReference type="ARBA" id="ARBA00022692"/>
    </source>
</evidence>
<keyword evidence="8" id="KW-1000">Mitochondrion outer membrane</keyword>
<dbReference type="PANTHER" id="PTHR10689:SF6">
    <property type="entry name" value="MICROSOMAL GLUTATHIONE S-TRANSFERASE 1"/>
    <property type="match status" value="1"/>
</dbReference>
<dbReference type="Gene3D" id="1.20.120.550">
    <property type="entry name" value="Membrane associated eicosanoid/glutathione metabolism-like domain"/>
    <property type="match status" value="1"/>
</dbReference>
<dbReference type="GO" id="GO:0005789">
    <property type="term" value="C:endoplasmic reticulum membrane"/>
    <property type="evidence" value="ECO:0007669"/>
    <property type="project" value="UniProtKB-SubCell"/>
</dbReference>
<evidence type="ECO:0000256" key="8">
    <source>
        <dbReference type="ARBA" id="ARBA00022787"/>
    </source>
</evidence>
<evidence type="ECO:0000256" key="14">
    <source>
        <dbReference type="ARBA" id="ARBA00038540"/>
    </source>
</evidence>